<protein>
    <recommendedName>
        <fullName evidence="2">Probable fimbrial chaperone EcpB</fullName>
    </recommendedName>
</protein>
<keyword evidence="5" id="KW-0143">Chaperone</keyword>
<evidence type="ECO:0000313" key="11">
    <source>
        <dbReference type="Proteomes" id="UP001176478"/>
    </source>
</evidence>
<accession>A0AA42FPG6</accession>
<gene>
    <name evidence="8" type="ORF">P7V44_19120</name>
    <name evidence="9" type="ORF">Q5E86_12430</name>
</gene>
<comment type="similarity">
    <text evidence="1">Belongs to the EcpB/EcpE family.</text>
</comment>
<evidence type="ECO:0000313" key="8">
    <source>
        <dbReference type="EMBL" id="MDG4698339.1"/>
    </source>
</evidence>
<keyword evidence="11" id="KW-1185">Reference proteome</keyword>
<dbReference type="AlphaFoldDB" id="A0AA42FPG6"/>
<feature type="signal peptide" evidence="6">
    <location>
        <begin position="1"/>
        <end position="21"/>
    </location>
</feature>
<evidence type="ECO:0000256" key="5">
    <source>
        <dbReference type="ARBA" id="ARBA00023186"/>
    </source>
</evidence>
<reference evidence="9" key="2">
    <citation type="submission" date="2023-07" db="EMBL/GenBank/DDBJ databases">
        <authorList>
            <person name="Yang W."/>
            <person name="Chen J."/>
            <person name="Ji P."/>
            <person name="Hu F."/>
        </authorList>
    </citation>
    <scope>NUCLEOTIDE SEQUENCE</scope>
    <source>
        <strain evidence="9">CRE-138-0111</strain>
    </source>
</reference>
<feature type="domain" description="EcpB C-terminal" evidence="7">
    <location>
        <begin position="151"/>
        <end position="226"/>
    </location>
</feature>
<proteinExistence type="inferred from homology"/>
<dbReference type="Proteomes" id="UP001156701">
    <property type="component" value="Unassembled WGS sequence"/>
</dbReference>
<dbReference type="EMBL" id="JAUQTG010000006">
    <property type="protein sequence ID" value="MDO7857134.1"/>
    <property type="molecule type" value="Genomic_DNA"/>
</dbReference>
<dbReference type="InterPro" id="IPR013783">
    <property type="entry name" value="Ig-like_fold"/>
</dbReference>
<sequence length="227" mass="25224">MKKTILALILLSIIPLKNSLAVNVGNITEIISSEENTLSKEIENTVDAARLVNLSIEKIDSPLENGKVIPVNDPNEILSTPANIILPGKARDIFKIIYNGPKDDQERYYRLNWKDDPISESGITKSSKSASATTSATISTILVVAPRVENFRYQYEKYQVANLGNTSFRVVASGPCLTEKITFGIEGICRERYYLMPNLAVKLQLVNVNNKKTSIGIWHKGNFIVVK</sequence>
<evidence type="ECO:0000313" key="9">
    <source>
        <dbReference type="EMBL" id="MDO7857134.1"/>
    </source>
</evidence>
<evidence type="ECO:0000256" key="3">
    <source>
        <dbReference type="ARBA" id="ARBA00022558"/>
    </source>
</evidence>
<organism evidence="8 10">
    <name type="scientific">Providencia huashanensis</name>
    <dbReference type="NCBI Taxonomy" id="3037798"/>
    <lineage>
        <taxon>Bacteria</taxon>
        <taxon>Pseudomonadati</taxon>
        <taxon>Pseudomonadota</taxon>
        <taxon>Gammaproteobacteria</taxon>
        <taxon>Enterobacterales</taxon>
        <taxon>Morganellaceae</taxon>
        <taxon>Providencia</taxon>
    </lineage>
</organism>
<dbReference type="InterPro" id="IPR008962">
    <property type="entry name" value="PapD-like_sf"/>
</dbReference>
<evidence type="ECO:0000256" key="6">
    <source>
        <dbReference type="SAM" id="SignalP"/>
    </source>
</evidence>
<evidence type="ECO:0000256" key="1">
    <source>
        <dbReference type="ARBA" id="ARBA00009408"/>
    </source>
</evidence>
<comment type="caution">
    <text evidence="8">The sequence shown here is derived from an EMBL/GenBank/DDBJ whole genome shotgun (WGS) entry which is preliminary data.</text>
</comment>
<evidence type="ECO:0000256" key="4">
    <source>
        <dbReference type="ARBA" id="ARBA00022729"/>
    </source>
</evidence>
<dbReference type="InterPro" id="IPR040695">
    <property type="entry name" value="EcpB_C"/>
</dbReference>
<reference evidence="9" key="3">
    <citation type="journal article" date="2024" name="Int. J. Antimicrob. Agents">
        <title>Identification of a novel Providencia species showing multi-drug-resistant in three patients with hospital-acquired infection.</title>
        <authorList>
            <person name="Yang W."/>
            <person name="Chen J."/>
            <person name="Yang F."/>
            <person name="Ji P."/>
            <person name="Shen S."/>
            <person name="Yin D."/>
            <person name="Hu F."/>
        </authorList>
    </citation>
    <scope>NUCLEOTIDE SEQUENCE</scope>
    <source>
        <strain evidence="9">CRE-138-0111</strain>
    </source>
</reference>
<dbReference type="Proteomes" id="UP001176478">
    <property type="component" value="Unassembled WGS sequence"/>
</dbReference>
<dbReference type="Pfam" id="PF18649">
    <property type="entry name" value="EcpB_C"/>
    <property type="match status" value="1"/>
</dbReference>
<dbReference type="RefSeq" id="WP_048608337.1">
    <property type="nucleotide sequence ID" value="NZ_JARRYG010000025.1"/>
</dbReference>
<dbReference type="Gene3D" id="2.60.40.10">
    <property type="entry name" value="Immunoglobulins"/>
    <property type="match status" value="1"/>
</dbReference>
<name>A0AA42FPG6_9GAMM</name>
<dbReference type="SUPFAM" id="SSF49354">
    <property type="entry name" value="PapD-like"/>
    <property type="match status" value="1"/>
</dbReference>
<dbReference type="EMBL" id="JARRYG010000025">
    <property type="protein sequence ID" value="MDG4698339.1"/>
    <property type="molecule type" value="Genomic_DNA"/>
</dbReference>
<feature type="chain" id="PRO_5041324857" description="Probable fimbrial chaperone EcpB" evidence="6">
    <location>
        <begin position="22"/>
        <end position="227"/>
    </location>
</feature>
<keyword evidence="4 6" id="KW-0732">Signal</keyword>
<evidence type="ECO:0000259" key="7">
    <source>
        <dbReference type="Pfam" id="PF18649"/>
    </source>
</evidence>
<keyword evidence="3" id="KW-1029">Fimbrium biogenesis</keyword>
<reference evidence="8" key="1">
    <citation type="submission" date="2023-03" db="EMBL/GenBank/DDBJ databases">
        <title>a new species belonging to Providencia genus.</title>
        <authorList>
            <person name="Yang W."/>
            <person name="Hu F."/>
            <person name="Shen S."/>
            <person name="Ding L."/>
            <person name="Yin D."/>
        </authorList>
    </citation>
    <scope>NUCLEOTIDE SEQUENCE</scope>
    <source>
        <strain evidence="8">CRE-3FA-0001</strain>
    </source>
</reference>
<evidence type="ECO:0000313" key="10">
    <source>
        <dbReference type="Proteomes" id="UP001156701"/>
    </source>
</evidence>
<evidence type="ECO:0000256" key="2">
    <source>
        <dbReference type="ARBA" id="ARBA00014241"/>
    </source>
</evidence>